<proteinExistence type="predicted"/>
<evidence type="ECO:0000313" key="2">
    <source>
        <dbReference type="Proteomes" id="UP000836387"/>
    </source>
</evidence>
<protein>
    <submittedName>
        <fullName evidence="1">Uncharacterized protein</fullName>
    </submittedName>
</protein>
<organism evidence="1 2">
    <name type="scientific">Clonostachys rosea f. rosea IK726</name>
    <dbReference type="NCBI Taxonomy" id="1349383"/>
    <lineage>
        <taxon>Eukaryota</taxon>
        <taxon>Fungi</taxon>
        <taxon>Dikarya</taxon>
        <taxon>Ascomycota</taxon>
        <taxon>Pezizomycotina</taxon>
        <taxon>Sordariomycetes</taxon>
        <taxon>Hypocreomycetidae</taxon>
        <taxon>Hypocreales</taxon>
        <taxon>Bionectriaceae</taxon>
        <taxon>Clonostachys</taxon>
    </lineage>
</organism>
<gene>
    <name evidence="1" type="ORF">CRV2_00016028</name>
</gene>
<evidence type="ECO:0000313" key="1">
    <source>
        <dbReference type="EMBL" id="CAG9948928.1"/>
    </source>
</evidence>
<name>A0ACA9U6Q0_BIOOC</name>
<sequence>MTITHIRLDADNGLLDYIATLFTTASKTVVITGAGISQDFRSRTGAFSKALGAPTNRRKAARDARWGRDMFQSSVLRHEGQSAAFYSYMTRLHQSIKRARPTETHLFLRALRDAGILVREYTQNIDTLSEQAGLLAGMSPIDADLEKRGKRERRDRRPHCVPLHGSLHYLRCTLCSRRHSWDNGNHELKTMDGYAPDCPDCADASVRRVRKGKRPITVGRLRPDIVLYGEADSRTADIISMVQHDRSLKPRLLLILGTSLSTHGVKSLVRDFARTVHDSGGVVVMVNRTQPASSTWDRFINYWVEWDCDAWVRDLMLRQSFPSKATELVRPGHAADEPAIDENGSGGSNGAILGSREWPIDLTSD</sequence>
<comment type="caution">
    <text evidence="1">The sequence shown here is derived from an EMBL/GenBank/DDBJ whole genome shotgun (WGS) entry which is preliminary data.</text>
</comment>
<reference evidence="1" key="2">
    <citation type="submission" date="2021-10" db="EMBL/GenBank/DDBJ databases">
        <authorList>
            <person name="Piombo E."/>
        </authorList>
    </citation>
    <scope>NUCLEOTIDE SEQUENCE</scope>
</reference>
<reference evidence="1" key="1">
    <citation type="submission" date="2020-04" db="EMBL/GenBank/DDBJ databases">
        <authorList>
            <person name="Broberg M."/>
        </authorList>
    </citation>
    <scope>NUCLEOTIDE SEQUENCE</scope>
</reference>
<dbReference type="EMBL" id="CADEHS020000052">
    <property type="protein sequence ID" value="CAG9948928.1"/>
    <property type="molecule type" value="Genomic_DNA"/>
</dbReference>
<keyword evidence="2" id="KW-1185">Reference proteome</keyword>
<dbReference type="Proteomes" id="UP000836387">
    <property type="component" value="Unassembled WGS sequence"/>
</dbReference>
<accession>A0ACA9U6Q0</accession>